<dbReference type="EMBL" id="BRYA01000062">
    <property type="protein sequence ID" value="GMI35972.1"/>
    <property type="molecule type" value="Genomic_DNA"/>
</dbReference>
<dbReference type="OrthoDB" id="372487at2759"/>
<feature type="region of interest" description="Disordered" evidence="1">
    <location>
        <begin position="500"/>
        <end position="534"/>
    </location>
</feature>
<dbReference type="AlphaFoldDB" id="A0A9W7G8J3"/>
<dbReference type="Proteomes" id="UP001165065">
    <property type="component" value="Unassembled WGS sequence"/>
</dbReference>
<dbReference type="InterPro" id="IPR004859">
    <property type="entry name" value="Xrn1_N"/>
</dbReference>
<feature type="compositionally biased region" description="Acidic residues" evidence="1">
    <location>
        <begin position="190"/>
        <end position="202"/>
    </location>
</feature>
<proteinExistence type="predicted"/>
<feature type="domain" description="Xrn1 N-terminal" evidence="2">
    <location>
        <begin position="44"/>
        <end position="142"/>
    </location>
</feature>
<feature type="domain" description="Xrn1 N-terminal" evidence="2">
    <location>
        <begin position="280"/>
        <end position="376"/>
    </location>
</feature>
<evidence type="ECO:0000259" key="2">
    <source>
        <dbReference type="Pfam" id="PF03159"/>
    </source>
</evidence>
<dbReference type="GO" id="GO:0000956">
    <property type="term" value="P:nuclear-transcribed mRNA catabolic process"/>
    <property type="evidence" value="ECO:0007669"/>
    <property type="project" value="TreeGrafter"/>
</dbReference>
<dbReference type="GO" id="GO:0004534">
    <property type="term" value="F:5'-3' RNA exonuclease activity"/>
    <property type="evidence" value="ECO:0007669"/>
    <property type="project" value="TreeGrafter"/>
</dbReference>
<name>A0A9W7G8J3_9STRA</name>
<dbReference type="PANTHER" id="PTHR12341:SF41">
    <property type="entry name" value="5'-3' EXORIBONUCLEASE 2"/>
    <property type="match status" value="1"/>
</dbReference>
<evidence type="ECO:0000313" key="3">
    <source>
        <dbReference type="EMBL" id="GMI35972.1"/>
    </source>
</evidence>
<dbReference type="GO" id="GO:0005634">
    <property type="term" value="C:nucleus"/>
    <property type="evidence" value="ECO:0007669"/>
    <property type="project" value="TreeGrafter"/>
</dbReference>
<accession>A0A9W7G8J3</accession>
<dbReference type="Gene3D" id="3.40.50.12390">
    <property type="match status" value="2"/>
</dbReference>
<feature type="compositionally biased region" description="Acidic residues" evidence="1">
    <location>
        <begin position="510"/>
        <end position="532"/>
    </location>
</feature>
<dbReference type="InterPro" id="IPR027073">
    <property type="entry name" value="5_3_exoribonuclease"/>
</dbReference>
<dbReference type="GO" id="GO:0003723">
    <property type="term" value="F:RNA binding"/>
    <property type="evidence" value="ECO:0007669"/>
    <property type="project" value="TreeGrafter"/>
</dbReference>
<evidence type="ECO:0000313" key="4">
    <source>
        <dbReference type="Proteomes" id="UP001165065"/>
    </source>
</evidence>
<protein>
    <recommendedName>
        <fullName evidence="2">Xrn1 N-terminal domain-containing protein</fullName>
    </recommendedName>
</protein>
<organism evidence="3 4">
    <name type="scientific">Triparma columacea</name>
    <dbReference type="NCBI Taxonomy" id="722753"/>
    <lineage>
        <taxon>Eukaryota</taxon>
        <taxon>Sar</taxon>
        <taxon>Stramenopiles</taxon>
        <taxon>Ochrophyta</taxon>
        <taxon>Bolidophyceae</taxon>
        <taxon>Parmales</taxon>
        <taxon>Triparmaceae</taxon>
        <taxon>Triparma</taxon>
    </lineage>
</organism>
<reference evidence="4" key="1">
    <citation type="journal article" date="2023" name="Commun. Biol.">
        <title>Genome analysis of Parmales, the sister group of diatoms, reveals the evolutionary specialization of diatoms from phago-mixotrophs to photoautotrophs.</title>
        <authorList>
            <person name="Ban H."/>
            <person name="Sato S."/>
            <person name="Yoshikawa S."/>
            <person name="Yamada K."/>
            <person name="Nakamura Y."/>
            <person name="Ichinomiya M."/>
            <person name="Sato N."/>
            <person name="Blanc-Mathieu R."/>
            <person name="Endo H."/>
            <person name="Kuwata A."/>
            <person name="Ogata H."/>
        </authorList>
    </citation>
    <scope>NUCLEOTIDE SEQUENCE [LARGE SCALE GENOMIC DNA]</scope>
</reference>
<feature type="region of interest" description="Disordered" evidence="1">
    <location>
        <begin position="1014"/>
        <end position="1104"/>
    </location>
</feature>
<feature type="region of interest" description="Disordered" evidence="1">
    <location>
        <begin position="128"/>
        <end position="206"/>
    </location>
</feature>
<feature type="compositionally biased region" description="Basic and acidic residues" evidence="1">
    <location>
        <begin position="1031"/>
        <end position="1056"/>
    </location>
</feature>
<keyword evidence="4" id="KW-1185">Reference proteome</keyword>
<sequence>MEKLLDKLDRTLKKMVERIHQIRLYDTRTTRGGGGTKTTTTLHGIRGFRKWFSEQFPLAYTEIDLTRDTEEFDHVLIDMNQILHVSLRRRLDENKSLFTMFRELDDTMKYAKPRRCVVFAFDGPPPAAKLATQRSRRAKSVNVGSGDGFEATWGDKVPGGVGGEENTEEEVGGGGGHGRGGMKGRSSEEVMNEEDREEEEEGIKEGVGGRDVKEEYNGGVHYLEEPTNRGRVRHRVERRLEWAGTQWYFEEGRLVKDGGKDESEVTLENIVTEEWLDTNRKRRESARKTEETMVKITPGTAFMDKAVEALLYYIWQRLSQKRFRGVKFYISGAHVPGEGEVKLLDWMQIPTLVRPGDSVAFIGGDSDLVLEGLALDPQITHNTFVILPDRKTRSYCVSLWETTRTLKAMFPTMSQARDVLHMRTDLVVLMIFNGNDYFPKLRGANFERLFSSYTETVREYHGKPHTCFLIDPNSLEFNNEFCLQFFEVLAKRASRTLDEDLAWENSGEGGGEEQGGEEEGGEEEGGEEEGAEIDGVYVDSERMVERMMDKTFPSEAIVDDRYGQADKDDTLRRDQMPLSVLNTLISQKIIPGPNPPKISFKISSATEGKAYMTIGGERGFSDQIVFSVEYDPSLPFITRKKVRQILAGLALDFLIPDWMESPHTSFMRSIQCSYAPHDTVEYMKGILWNVDMYQKGVCKDYSYNYGRRRAPSVLDMLHMFQKACDADSKIGMGVDAFVTRSDRPEPLHSAVSLLCSMPSTESHLIDEYFHPITKGGKIDEIYEECIDDETGWFNMSRFDLSVIEAIDDAKKRGETDEILGWPGSSKRVQLENSTKDKYTQVSIGRDFWTVLKSRKEVHGSRGRKIGLDLAPPKGFCPNMQELRPNPNIRAHSVKASRVVNRHERSASEAKVFGTVFTTAFDHLSNNSPAPPDCSLEDEGKPTLECLPFKLAYANRQSPESTKEGGSVEGQFYDKNGNKVEEYRDFRDPGFVNIQIKQAVNVGKPWYDDKKWTKWTKMNNNNNGLRESNSTKVEKRGGEGGERRRRGREGDARGRKDMRGRKPSNNGRRQGMGGSDHGKAKRNRRLGSGEWRKKWEKNEKRDLED</sequence>
<gene>
    <name evidence="3" type="ORF">TrCOL_g4409</name>
</gene>
<feature type="compositionally biased region" description="Gly residues" evidence="1">
    <location>
        <begin position="172"/>
        <end position="183"/>
    </location>
</feature>
<comment type="caution">
    <text evidence="3">The sequence shown here is derived from an EMBL/GenBank/DDBJ whole genome shotgun (WGS) entry which is preliminary data.</text>
</comment>
<dbReference type="Pfam" id="PF03159">
    <property type="entry name" value="XRN_N"/>
    <property type="match status" value="2"/>
</dbReference>
<evidence type="ECO:0000256" key="1">
    <source>
        <dbReference type="SAM" id="MobiDB-lite"/>
    </source>
</evidence>
<dbReference type="PANTHER" id="PTHR12341">
    <property type="entry name" value="5'-&gt;3' EXORIBONUCLEASE"/>
    <property type="match status" value="1"/>
</dbReference>
<feature type="compositionally biased region" description="Basic and acidic residues" evidence="1">
    <location>
        <begin position="1089"/>
        <end position="1104"/>
    </location>
</feature>